<dbReference type="EMBL" id="QRTF01000076">
    <property type="protein sequence ID" value="RGQ41863.1"/>
    <property type="molecule type" value="Genomic_DNA"/>
</dbReference>
<evidence type="ECO:0000313" key="1">
    <source>
        <dbReference type="EMBL" id="RGQ41863.1"/>
    </source>
</evidence>
<proteinExistence type="predicted"/>
<organism evidence="1 2">
    <name type="scientific">Roseburia inulinivorans</name>
    <dbReference type="NCBI Taxonomy" id="360807"/>
    <lineage>
        <taxon>Bacteria</taxon>
        <taxon>Bacillati</taxon>
        <taxon>Bacillota</taxon>
        <taxon>Clostridia</taxon>
        <taxon>Lachnospirales</taxon>
        <taxon>Lachnospiraceae</taxon>
        <taxon>Roseburia</taxon>
    </lineage>
</organism>
<accession>A0A3R5YU55</accession>
<comment type="caution">
    <text evidence="1">The sequence shown here is derived from an EMBL/GenBank/DDBJ whole genome shotgun (WGS) entry which is preliminary data.</text>
</comment>
<reference evidence="1 2" key="1">
    <citation type="submission" date="2018-08" db="EMBL/GenBank/DDBJ databases">
        <title>A genome reference for cultivated species of the human gut microbiota.</title>
        <authorList>
            <person name="Zou Y."/>
            <person name="Xue W."/>
            <person name="Luo G."/>
        </authorList>
    </citation>
    <scope>NUCLEOTIDE SEQUENCE [LARGE SCALE GENOMIC DNA]</scope>
    <source>
        <strain evidence="1 2">AF28-15</strain>
    </source>
</reference>
<evidence type="ECO:0000313" key="2">
    <source>
        <dbReference type="Proteomes" id="UP000283738"/>
    </source>
</evidence>
<dbReference type="Proteomes" id="UP000283738">
    <property type="component" value="Unassembled WGS sequence"/>
</dbReference>
<protein>
    <recommendedName>
        <fullName evidence="3">Tox-REase-5 domain-containing protein</fullName>
    </recommendedName>
</protein>
<sequence>MCLAYQSGSKGGSVPGVYTDKIKWGIHEIDVRPDGNGFWGQRIRQNNPRVDGYELKINPQNESYYLPHPEGGYVQFENMINSTVQDGKLVMQQKSFYHVNDMPDFAKNKVLEEARRQIDAAGAADYKVEWLVSDESAVNQLTEFFKEHNVDIIVTFYPE</sequence>
<gene>
    <name evidence="1" type="ORF">DWY96_17510</name>
</gene>
<dbReference type="AlphaFoldDB" id="A0A3R5YU55"/>
<evidence type="ECO:0008006" key="3">
    <source>
        <dbReference type="Google" id="ProtNLM"/>
    </source>
</evidence>
<name>A0A3R5YU55_9FIRM</name>